<dbReference type="Pfam" id="PF02801">
    <property type="entry name" value="Ketoacyl-synt_C"/>
    <property type="match status" value="1"/>
</dbReference>
<dbReference type="InterPro" id="IPR016036">
    <property type="entry name" value="Malonyl_transacylase_ACP-bd"/>
</dbReference>
<dbReference type="SUPFAM" id="SSF53901">
    <property type="entry name" value="Thiolase-like"/>
    <property type="match status" value="1"/>
</dbReference>
<dbReference type="SUPFAM" id="SSF47336">
    <property type="entry name" value="ACP-like"/>
    <property type="match status" value="1"/>
</dbReference>
<dbReference type="CDD" id="cd00833">
    <property type="entry name" value="PKS"/>
    <property type="match status" value="1"/>
</dbReference>
<dbReference type="InterPro" id="IPR014043">
    <property type="entry name" value="Acyl_transferase_dom"/>
</dbReference>
<name>A0AAE8VZE3_9ACTN</name>
<evidence type="ECO:0000313" key="10">
    <source>
        <dbReference type="EMBL" id="TQE27940.1"/>
    </source>
</evidence>
<evidence type="ECO:0000256" key="7">
    <source>
        <dbReference type="SAM" id="MobiDB-lite"/>
    </source>
</evidence>
<evidence type="ECO:0000256" key="3">
    <source>
        <dbReference type="ARBA" id="ARBA00022679"/>
    </source>
</evidence>
<evidence type="ECO:0000256" key="4">
    <source>
        <dbReference type="ARBA" id="ARBA00023194"/>
    </source>
</evidence>
<dbReference type="GO" id="GO:0004315">
    <property type="term" value="F:3-oxoacyl-[acyl-carrier-protein] synthase activity"/>
    <property type="evidence" value="ECO:0007669"/>
    <property type="project" value="InterPro"/>
</dbReference>
<feature type="domain" description="Carrier" evidence="8">
    <location>
        <begin position="499"/>
        <end position="574"/>
    </location>
</feature>
<dbReference type="SMART" id="SM00823">
    <property type="entry name" value="PKS_PP"/>
    <property type="match status" value="1"/>
</dbReference>
<dbReference type="EMBL" id="SPAZ01000220">
    <property type="protein sequence ID" value="TQE27940.1"/>
    <property type="molecule type" value="Genomic_DNA"/>
</dbReference>
<dbReference type="FunFam" id="3.40.47.10:FF:000019">
    <property type="entry name" value="Polyketide synthase type I"/>
    <property type="match status" value="1"/>
</dbReference>
<dbReference type="InterPro" id="IPR009081">
    <property type="entry name" value="PP-bd_ACP"/>
</dbReference>
<dbReference type="InterPro" id="IPR001227">
    <property type="entry name" value="Ac_transferase_dom_sf"/>
</dbReference>
<proteinExistence type="predicted"/>
<dbReference type="Proteomes" id="UP000318720">
    <property type="component" value="Unassembled WGS sequence"/>
</dbReference>
<reference evidence="10 11" key="1">
    <citation type="submission" date="2019-03" db="EMBL/GenBank/DDBJ databases">
        <title>Comparative genomic analyses of the sweetpotato soil rot pathogen, Streptomyces ipomoeae.</title>
        <authorList>
            <person name="Ruschel Soares N."/>
            <person name="Badger J.H."/>
            <person name="Huguet-Tapia J.C."/>
            <person name="Clark C.A."/>
            <person name="Pettis G.S."/>
        </authorList>
    </citation>
    <scope>NUCLEOTIDE SEQUENCE [LARGE SCALE GENOMIC DNA]</scope>
    <source>
        <strain evidence="10 11">88-35</strain>
    </source>
</reference>
<dbReference type="AlphaFoldDB" id="A0AAE8VZE3"/>
<feature type="domain" description="Ketosynthase family 3 (KS3)" evidence="9">
    <location>
        <begin position="604"/>
        <end position="1030"/>
    </location>
</feature>
<feature type="non-terminal residue" evidence="10">
    <location>
        <position position="1064"/>
    </location>
</feature>
<dbReference type="PROSITE" id="PS50075">
    <property type="entry name" value="CARRIER"/>
    <property type="match status" value="1"/>
</dbReference>
<dbReference type="SMART" id="SM00825">
    <property type="entry name" value="PKS_KS"/>
    <property type="match status" value="1"/>
</dbReference>
<dbReference type="PROSITE" id="PS52004">
    <property type="entry name" value="KS3_2"/>
    <property type="match status" value="1"/>
</dbReference>
<dbReference type="Gene3D" id="3.40.47.10">
    <property type="match status" value="1"/>
</dbReference>
<keyword evidence="4" id="KW-0045">Antibiotic biosynthesis</keyword>
<dbReference type="GO" id="GO:0031177">
    <property type="term" value="F:phosphopantetheine binding"/>
    <property type="evidence" value="ECO:0007669"/>
    <property type="project" value="InterPro"/>
</dbReference>
<evidence type="ECO:0000313" key="11">
    <source>
        <dbReference type="Proteomes" id="UP000318720"/>
    </source>
</evidence>
<evidence type="ECO:0000259" key="9">
    <source>
        <dbReference type="PROSITE" id="PS52004"/>
    </source>
</evidence>
<dbReference type="InterPro" id="IPR036736">
    <property type="entry name" value="ACP-like_sf"/>
</dbReference>
<dbReference type="SMART" id="SM00827">
    <property type="entry name" value="PKS_AT"/>
    <property type="match status" value="1"/>
</dbReference>
<dbReference type="PANTHER" id="PTHR43775">
    <property type="entry name" value="FATTY ACID SYNTHASE"/>
    <property type="match status" value="1"/>
</dbReference>
<gene>
    <name evidence="10" type="ORF">Sipo8835_26695</name>
</gene>
<keyword evidence="5" id="KW-0511">Multifunctional enzyme</keyword>
<feature type="compositionally biased region" description="Basic and acidic residues" evidence="7">
    <location>
        <begin position="581"/>
        <end position="594"/>
    </location>
</feature>
<evidence type="ECO:0000256" key="5">
    <source>
        <dbReference type="ARBA" id="ARBA00023268"/>
    </source>
</evidence>
<dbReference type="SUPFAM" id="SSF55048">
    <property type="entry name" value="Probable ACP-binding domain of malonyl-CoA ACP transacylase"/>
    <property type="match status" value="1"/>
</dbReference>
<dbReference type="Pfam" id="PF00550">
    <property type="entry name" value="PP-binding"/>
    <property type="match status" value="1"/>
</dbReference>
<dbReference type="Gene3D" id="3.30.70.3290">
    <property type="match status" value="1"/>
</dbReference>
<dbReference type="FunFam" id="3.40.366.10:FF:000002">
    <property type="entry name" value="Probable polyketide synthase 2"/>
    <property type="match status" value="1"/>
</dbReference>
<evidence type="ECO:0000259" key="8">
    <source>
        <dbReference type="PROSITE" id="PS50075"/>
    </source>
</evidence>
<dbReference type="Pfam" id="PF00698">
    <property type="entry name" value="Acyl_transf_1"/>
    <property type="match status" value="1"/>
</dbReference>
<comment type="caution">
    <text evidence="10">The sequence shown here is derived from an EMBL/GenBank/DDBJ whole genome shotgun (WGS) entry which is preliminary data.</text>
</comment>
<dbReference type="SUPFAM" id="SSF52151">
    <property type="entry name" value="FabD/lysophospholipase-like"/>
    <property type="match status" value="1"/>
</dbReference>
<dbReference type="InterPro" id="IPR014030">
    <property type="entry name" value="Ketoacyl_synth_N"/>
</dbReference>
<keyword evidence="3" id="KW-0808">Transferase</keyword>
<dbReference type="InterPro" id="IPR020806">
    <property type="entry name" value="PKS_PP-bd"/>
</dbReference>
<dbReference type="InterPro" id="IPR018201">
    <property type="entry name" value="Ketoacyl_synth_AS"/>
</dbReference>
<feature type="region of interest" description="Disordered" evidence="7">
    <location>
        <begin position="452"/>
        <end position="481"/>
    </location>
</feature>
<protein>
    <submittedName>
        <fullName evidence="10">Acyltransferase domain-containing protein</fullName>
    </submittedName>
</protein>
<dbReference type="InterPro" id="IPR016039">
    <property type="entry name" value="Thiolase-like"/>
</dbReference>
<dbReference type="GO" id="GO:0004312">
    <property type="term" value="F:fatty acid synthase activity"/>
    <property type="evidence" value="ECO:0007669"/>
    <property type="project" value="TreeGrafter"/>
</dbReference>
<dbReference type="SMART" id="SM01294">
    <property type="entry name" value="PKS_PP_betabranch"/>
    <property type="match status" value="1"/>
</dbReference>
<dbReference type="InterPro" id="IPR016035">
    <property type="entry name" value="Acyl_Trfase/lysoPLipase"/>
</dbReference>
<evidence type="ECO:0000256" key="1">
    <source>
        <dbReference type="ARBA" id="ARBA00022450"/>
    </source>
</evidence>
<organism evidence="10 11">
    <name type="scientific">Streptomyces ipomoeae</name>
    <dbReference type="NCBI Taxonomy" id="103232"/>
    <lineage>
        <taxon>Bacteria</taxon>
        <taxon>Bacillati</taxon>
        <taxon>Actinomycetota</taxon>
        <taxon>Actinomycetes</taxon>
        <taxon>Kitasatosporales</taxon>
        <taxon>Streptomycetaceae</taxon>
        <taxon>Streptomyces</taxon>
    </lineage>
</organism>
<sequence length="1064" mass="112399">MPQRPYRTPPCSAAPVGTLRRLSVEEVSRMQTNAQMPALPWTLSAPSQVVLKQRARQLRDFVVSGDPNPADVGLSLATEEPTGDFRAVIVGRTAEEFLAGLEALAEGGTASHVVQGRTTDRRPGGTVFVYPGQGGQWIGMTKALSAESPLFRQTLEECAQAMAPYLDWSVLDVLDEVPGAPGLDHSDVVQPTLFAVMVALTELWRSHGIEPDAVTGHSLGEIPAAAVAGGLTLRDAARVTVAWCKEQQKLNGRGYMAAVALSADETERRLEGRRDRLCIAAINGPKSVVVSGETDAITELVTELRAERIRALRIEVDLAAHSPHVDELREGMLSRLDGIAPWSSPIPFYSSVTGGRKDTAGIGAGYWFLNLRKTVRFEQVVNELLADGHHTFVEIGPHPVLTMPIQAILESVGAQGTVVETIRRNRGGMSHFLLSLAQLYVQGATPDWTAPFAGTGAEPIELPEPPTVEDEDARETATAPDGAAWRDRLAGLSDPEILNTLLTLVREEAATLLGLDGADAVRADQAWTNLGVDSVVAVALRNRLNELCGTLLPVTVAFECPTPEALAAAVRDALLGRSPADDADRHRGWNHDPDAAAGAPGEPNEPIAIVGMACRFPGGATSPEDLWRLVAEKRDALSPLPANRGWNVDGDYHPAPGTPGTYYQREGGFLHDADEFDADFFGISPREALAMDPQQRLLLETCWEALERTGIDPMSLKGSRTGVYVGMISLLSGDHMQNPPEGTGGYLVTGTTGSVASGRIAYALGLEGPALTIDTACSSSLTALHTACQALRNGDCEMALSAGATVLPDLSLFKEFSQLGALSADGRDKAFAASADGFGLAEGVGVLVLERLSDARRRGHRVLAVVRGSAVNQDGASNGLTAPSGPSQQRVIRQALASAGLSAAEVDVVEAHGTGTRLGDPIEAQALLATYGQGRSEERPLWLGSVKSNIGHTQAAAGVAGVIKMVEAMRHGVLPATLHVDEPTDQVDWSAGAVRLLTEEVAWPEVDRPRRAGVSAFGVSGTNAHVVLEQGDIAEETDRSGGAEPGPVAGPVALSWVVSGRGEG</sequence>
<feature type="region of interest" description="Disordered" evidence="7">
    <location>
        <begin position="581"/>
        <end position="603"/>
    </location>
</feature>
<accession>A0AAE8VZE3</accession>
<dbReference type="Gene3D" id="1.10.1200.10">
    <property type="entry name" value="ACP-like"/>
    <property type="match status" value="1"/>
</dbReference>
<dbReference type="GO" id="GO:0006633">
    <property type="term" value="P:fatty acid biosynthetic process"/>
    <property type="evidence" value="ECO:0007669"/>
    <property type="project" value="InterPro"/>
</dbReference>
<evidence type="ECO:0000256" key="6">
    <source>
        <dbReference type="ARBA" id="ARBA00023315"/>
    </source>
</evidence>
<dbReference type="InterPro" id="IPR050091">
    <property type="entry name" value="PKS_NRPS_Biosynth_Enz"/>
</dbReference>
<keyword evidence="6 10" id="KW-0012">Acyltransferase</keyword>
<keyword evidence="1" id="KW-0596">Phosphopantetheine</keyword>
<dbReference type="GO" id="GO:0033068">
    <property type="term" value="P:macrolide biosynthetic process"/>
    <property type="evidence" value="ECO:0007669"/>
    <property type="project" value="UniProtKB-ARBA"/>
</dbReference>
<dbReference type="Pfam" id="PF00109">
    <property type="entry name" value="ketoacyl-synt"/>
    <property type="match status" value="1"/>
</dbReference>
<keyword evidence="2" id="KW-0597">Phosphoprotein</keyword>
<dbReference type="Gene3D" id="3.40.366.10">
    <property type="entry name" value="Malonyl-Coenzyme A Acyl Carrier Protein, domain 2"/>
    <property type="match status" value="1"/>
</dbReference>
<evidence type="ECO:0000256" key="2">
    <source>
        <dbReference type="ARBA" id="ARBA00022553"/>
    </source>
</evidence>
<dbReference type="PROSITE" id="PS00606">
    <property type="entry name" value="KS3_1"/>
    <property type="match status" value="1"/>
</dbReference>
<dbReference type="PANTHER" id="PTHR43775:SF51">
    <property type="entry name" value="INACTIVE PHENOLPHTHIOCEROL SYNTHESIS POLYKETIDE SYNTHASE TYPE I PKS1-RELATED"/>
    <property type="match status" value="1"/>
</dbReference>
<dbReference type="InterPro" id="IPR014031">
    <property type="entry name" value="Ketoacyl_synth_C"/>
</dbReference>
<dbReference type="InterPro" id="IPR020841">
    <property type="entry name" value="PKS_Beta-ketoAc_synthase_dom"/>
</dbReference>